<feature type="binding site" evidence="3">
    <location>
        <position position="17"/>
    </location>
    <ligand>
        <name>Zn(2+)</name>
        <dbReference type="ChEBI" id="CHEBI:29105"/>
    </ligand>
</feature>
<dbReference type="AlphaFoldDB" id="A0A7C4QPI1"/>
<dbReference type="GO" id="GO:0006355">
    <property type="term" value="P:regulation of DNA-templated transcription"/>
    <property type="evidence" value="ECO:0007669"/>
    <property type="project" value="InterPro"/>
</dbReference>
<dbReference type="PANTHER" id="PTHR36150">
    <property type="entry name" value="DNA GYRASE INHIBITOR YACG"/>
    <property type="match status" value="1"/>
</dbReference>
<proteinExistence type="inferred from homology"/>
<dbReference type="HAMAP" id="MF_00649">
    <property type="entry name" value="DNA_gyrase_inhibitor_YacG"/>
    <property type="match status" value="1"/>
</dbReference>
<name>A0A7C4QPI1_9PLAN</name>
<dbReference type="EMBL" id="DSVQ01000015">
    <property type="protein sequence ID" value="HGT40000.1"/>
    <property type="molecule type" value="Genomic_DNA"/>
</dbReference>
<feature type="binding site" evidence="3">
    <location>
        <position position="38"/>
    </location>
    <ligand>
        <name>Zn(2+)</name>
        <dbReference type="ChEBI" id="CHEBI:29105"/>
    </ligand>
</feature>
<comment type="similarity">
    <text evidence="3">Belongs to the DNA gyrase inhibitor YacG family.</text>
</comment>
<evidence type="ECO:0000256" key="2">
    <source>
        <dbReference type="ARBA" id="ARBA00022833"/>
    </source>
</evidence>
<evidence type="ECO:0000313" key="4">
    <source>
        <dbReference type="EMBL" id="HGT40000.1"/>
    </source>
</evidence>
<reference evidence="4" key="1">
    <citation type="journal article" date="2020" name="mSystems">
        <title>Genome- and Community-Level Interaction Insights into Carbon Utilization and Element Cycling Functions of Hydrothermarchaeota in Hydrothermal Sediment.</title>
        <authorList>
            <person name="Zhou Z."/>
            <person name="Liu Y."/>
            <person name="Xu W."/>
            <person name="Pan J."/>
            <person name="Luo Z.H."/>
            <person name="Li M."/>
        </authorList>
    </citation>
    <scope>NUCLEOTIDE SEQUENCE [LARGE SCALE GENOMIC DNA]</scope>
    <source>
        <strain evidence="4">SpSt-508</strain>
    </source>
</reference>
<gene>
    <name evidence="3 4" type="primary">yacG</name>
    <name evidence="4" type="ORF">ENS64_12170</name>
</gene>
<dbReference type="InterPro" id="IPR005584">
    <property type="entry name" value="DNA_gyrase_inhibitor_YacG"/>
</dbReference>
<dbReference type="GO" id="GO:0008270">
    <property type="term" value="F:zinc ion binding"/>
    <property type="evidence" value="ECO:0007669"/>
    <property type="project" value="UniProtKB-UniRule"/>
</dbReference>
<comment type="cofactor">
    <cofactor evidence="3">
        <name>Zn(2+)</name>
        <dbReference type="ChEBI" id="CHEBI:29105"/>
    </cofactor>
    <text evidence="3">Binds 1 zinc ion.</text>
</comment>
<keyword evidence="1 3" id="KW-0479">Metal-binding</keyword>
<dbReference type="InterPro" id="IPR013088">
    <property type="entry name" value="Znf_NHR/GATA"/>
</dbReference>
<evidence type="ECO:0000256" key="1">
    <source>
        <dbReference type="ARBA" id="ARBA00022723"/>
    </source>
</evidence>
<feature type="binding site" evidence="3">
    <location>
        <position position="14"/>
    </location>
    <ligand>
        <name>Zn(2+)</name>
        <dbReference type="ChEBI" id="CHEBI:29105"/>
    </ligand>
</feature>
<dbReference type="Pfam" id="PF03884">
    <property type="entry name" value="YacG"/>
    <property type="match status" value="1"/>
</dbReference>
<comment type="caution">
    <text evidence="4">The sequence shown here is derived from an EMBL/GenBank/DDBJ whole genome shotgun (WGS) entry which is preliminary data.</text>
</comment>
<evidence type="ECO:0000256" key="3">
    <source>
        <dbReference type="HAMAP-Rule" id="MF_00649"/>
    </source>
</evidence>
<feature type="binding site" evidence="3">
    <location>
        <position position="34"/>
    </location>
    <ligand>
        <name>Zn(2+)</name>
        <dbReference type="ChEBI" id="CHEBI:29105"/>
    </ligand>
</feature>
<dbReference type="PANTHER" id="PTHR36150:SF1">
    <property type="entry name" value="DNA GYRASE INHIBITOR YACG"/>
    <property type="match status" value="1"/>
</dbReference>
<comment type="subunit">
    <text evidence="3">Interacts with GyrB.</text>
</comment>
<dbReference type="SUPFAM" id="SSF57716">
    <property type="entry name" value="Glucocorticoid receptor-like (DNA-binding domain)"/>
    <property type="match status" value="1"/>
</dbReference>
<accession>A0A7C4QPI1</accession>
<organism evidence="4">
    <name type="scientific">Schlesneria paludicola</name>
    <dbReference type="NCBI Taxonomy" id="360056"/>
    <lineage>
        <taxon>Bacteria</taxon>
        <taxon>Pseudomonadati</taxon>
        <taxon>Planctomycetota</taxon>
        <taxon>Planctomycetia</taxon>
        <taxon>Planctomycetales</taxon>
        <taxon>Planctomycetaceae</taxon>
        <taxon>Schlesneria</taxon>
    </lineage>
</organism>
<sequence>MRRPIVNPSPPQHCPICRKLLEAAELAGPHRPFCSLRCRQVDFVRWWEGKYAIVELLDLNDAERRAEPVESAED</sequence>
<dbReference type="GO" id="GO:0008657">
    <property type="term" value="F:DNA topoisomerase type II (double strand cut, ATP-hydrolyzing) inhibitor activity"/>
    <property type="evidence" value="ECO:0007669"/>
    <property type="project" value="UniProtKB-UniRule"/>
</dbReference>
<protein>
    <recommendedName>
        <fullName evidence="3">DNA gyrase inhibitor YacG</fullName>
    </recommendedName>
</protein>
<keyword evidence="2 3" id="KW-0862">Zinc</keyword>
<comment type="function">
    <text evidence="3">Inhibits all the catalytic activities of DNA gyrase by preventing its interaction with DNA. Acts by binding directly to the C-terminal domain of GyrB, which probably disrupts DNA binding by the gyrase.</text>
</comment>
<dbReference type="Gene3D" id="3.30.50.10">
    <property type="entry name" value="Erythroid Transcription Factor GATA-1, subunit A"/>
    <property type="match status" value="1"/>
</dbReference>